<feature type="repeat" description="Pumilio" evidence="8">
    <location>
        <begin position="747"/>
        <end position="787"/>
    </location>
</feature>
<dbReference type="FunFam" id="1.25.10.10:FF:000004">
    <property type="entry name" value="Pumilio homolog 1 isoform 2"/>
    <property type="match status" value="1"/>
</dbReference>
<feature type="compositionally biased region" description="Polar residues" evidence="9">
    <location>
        <begin position="1"/>
        <end position="10"/>
    </location>
</feature>
<feature type="domain" description="PUM-HD" evidence="10">
    <location>
        <begin position="470"/>
        <end position="813"/>
    </location>
</feature>
<comment type="subcellular location">
    <subcellularLocation>
        <location evidence="1">Cytoplasm</location>
    </subcellularLocation>
</comment>
<feature type="repeat" description="Pumilio" evidence="8">
    <location>
        <begin position="528"/>
        <end position="563"/>
    </location>
</feature>
<dbReference type="SUPFAM" id="SSF48371">
    <property type="entry name" value="ARM repeat"/>
    <property type="match status" value="1"/>
</dbReference>
<evidence type="ECO:0000256" key="6">
    <source>
        <dbReference type="ARBA" id="ARBA00060736"/>
    </source>
</evidence>
<dbReference type="EMBL" id="HF935612">
    <property type="protein sequence ID" value="CCX11383.1"/>
    <property type="molecule type" value="Genomic_DNA"/>
</dbReference>
<evidence type="ECO:0000256" key="7">
    <source>
        <dbReference type="ARBA" id="ARBA00081811"/>
    </source>
</evidence>
<gene>
    <name evidence="11" type="ORF">PCON_10977</name>
</gene>
<evidence type="ECO:0000313" key="11">
    <source>
        <dbReference type="EMBL" id="CCX11383.1"/>
    </source>
</evidence>
<dbReference type="InterPro" id="IPR001313">
    <property type="entry name" value="Pumilio_RNA-bd_rpt"/>
</dbReference>
<keyword evidence="3" id="KW-0677">Repeat</keyword>
<evidence type="ECO:0000256" key="2">
    <source>
        <dbReference type="ARBA" id="ARBA00022490"/>
    </source>
</evidence>
<feature type="compositionally biased region" description="Polar residues" evidence="9">
    <location>
        <begin position="166"/>
        <end position="176"/>
    </location>
</feature>
<dbReference type="AlphaFoldDB" id="U4L5G3"/>
<dbReference type="PROSITE" id="PS50303">
    <property type="entry name" value="PUM_HD"/>
    <property type="match status" value="1"/>
</dbReference>
<feature type="region of interest" description="Disordered" evidence="9">
    <location>
        <begin position="255"/>
        <end position="296"/>
    </location>
</feature>
<feature type="repeat" description="Pumilio" evidence="8">
    <location>
        <begin position="564"/>
        <end position="599"/>
    </location>
</feature>
<evidence type="ECO:0000259" key="10">
    <source>
        <dbReference type="PROSITE" id="PS50303"/>
    </source>
</evidence>
<dbReference type="GO" id="GO:0003730">
    <property type="term" value="F:mRNA 3'-UTR binding"/>
    <property type="evidence" value="ECO:0007669"/>
    <property type="project" value="TreeGrafter"/>
</dbReference>
<sequence length="888" mass="97176">MRNTRFNDFTRSPEGPAVEDTAPQASTTSPGRANNPSWAIWGAPGTGGISFGAGTGFGGADRRSAGSDDAFQTAASDAFQNKQGSLAMISGSGEHDTWNSAKSSSMWPGESTSPGLPNVNVTQDMSRSPARMRTSSKFESPKQSLENPRSASPFYSVQRQPVGRGTPTNHSSPNNRQYLESASISFGDVLDFQPGRQDMGQFGGGRFAPNDTGGGRQMGFPTFGGSLENEDPNFLRRGRGLSNSRGIPAAELLGTNVPSAGRSESLPPQQRATSTPPTYPVEQSPPHNGSSYSYTSIPNPHAFQNFVIPGQALNFQGYGGVREAAELAARLEQMNMSEYRPQRSPHPPYSQSQTPQYHGQGGDPHRHSLRGSHGASPWDYTLGGSESNLDQFGNERLRPYERSGTMSPVDANRGMSSPFYPGGTPPPGMADGFSTPSRGGNRNSQQLAPQYRQHTSVPSPMVMNMMGQPDLSDLLQEFRSNSRSNRRYELKDIYGHVVQFSGDQHGSRFIQQKLETANSDEKEVVFSEIRQNTLQLMTDVFGNYVIQKFFEHGNQVQKSILAKQMEGHVLTLSLQMYGCRVVQKALEHILVDQQATLVRELEGKVLECVRDQNGNHVVQKAIERVPSEHIQFIIRAFNGQVQSLATHPYGCRVIQRMLEFCDETAQASILRELHTCTLSLIQDQYGNYVTQHVLAHGKEEDRAKIIKLVTSQLLQLSKHKFASNVVEKSIKFGSDEQRKEIIKIVTTLRADGSSPLRYLMPDQYANYVIQSLLTTLEGTDEYEPLIDHIKQQLTILKRFTFGKQITAIEKLLYGHSGSSPAPSTSNTIASGGVPSTTTLSTDDQTRSPTSSPPASELISTPAESPMSEPTQPAQPVGSIEVVCIPPES</sequence>
<feature type="compositionally biased region" description="Polar residues" evidence="9">
    <location>
        <begin position="285"/>
        <end position="296"/>
    </location>
</feature>
<dbReference type="InterPro" id="IPR033133">
    <property type="entry name" value="PUM-HD"/>
</dbReference>
<feature type="compositionally biased region" description="Polar residues" evidence="9">
    <location>
        <begin position="73"/>
        <end position="84"/>
    </location>
</feature>
<feature type="compositionally biased region" description="Polar residues" evidence="9">
    <location>
        <begin position="23"/>
        <end position="37"/>
    </location>
</feature>
<evidence type="ECO:0000256" key="4">
    <source>
        <dbReference type="ARBA" id="ARBA00022884"/>
    </source>
</evidence>
<feature type="compositionally biased region" description="Polar residues" evidence="9">
    <location>
        <begin position="816"/>
        <end position="873"/>
    </location>
</feature>
<feature type="repeat" description="Pumilio" evidence="8">
    <location>
        <begin position="600"/>
        <end position="635"/>
    </location>
</feature>
<evidence type="ECO:0000256" key="3">
    <source>
        <dbReference type="ARBA" id="ARBA00022737"/>
    </source>
</evidence>
<dbReference type="CDD" id="cd07920">
    <property type="entry name" value="Pumilio"/>
    <property type="match status" value="1"/>
</dbReference>
<dbReference type="PANTHER" id="PTHR12537:SF12">
    <property type="entry name" value="MATERNAL PROTEIN PUMILIO"/>
    <property type="match status" value="1"/>
</dbReference>
<keyword evidence="2" id="KW-0963">Cytoplasm</keyword>
<organism evidence="11 12">
    <name type="scientific">Pyronema omphalodes (strain CBS 100304)</name>
    <name type="common">Pyronema confluens</name>
    <dbReference type="NCBI Taxonomy" id="1076935"/>
    <lineage>
        <taxon>Eukaryota</taxon>
        <taxon>Fungi</taxon>
        <taxon>Dikarya</taxon>
        <taxon>Ascomycota</taxon>
        <taxon>Pezizomycotina</taxon>
        <taxon>Pezizomycetes</taxon>
        <taxon>Pezizales</taxon>
        <taxon>Pyronemataceae</taxon>
        <taxon>Pyronema</taxon>
    </lineage>
</organism>
<dbReference type="eggNOG" id="KOG1488">
    <property type="taxonomic scope" value="Eukaryota"/>
</dbReference>
<feature type="repeat" description="Pumilio" evidence="8">
    <location>
        <begin position="636"/>
        <end position="671"/>
    </location>
</feature>
<evidence type="ECO:0000256" key="5">
    <source>
        <dbReference type="ARBA" id="ARBA00024893"/>
    </source>
</evidence>
<evidence type="ECO:0000256" key="1">
    <source>
        <dbReference type="ARBA" id="ARBA00004496"/>
    </source>
</evidence>
<evidence type="ECO:0000256" key="8">
    <source>
        <dbReference type="PROSITE-ProRule" id="PRU00317"/>
    </source>
</evidence>
<dbReference type="SMART" id="SM00025">
    <property type="entry name" value="Pumilio"/>
    <property type="match status" value="8"/>
</dbReference>
<feature type="region of interest" description="Disordered" evidence="9">
    <location>
        <begin position="339"/>
        <end position="451"/>
    </location>
</feature>
<feature type="repeat" description="Pumilio" evidence="8">
    <location>
        <begin position="492"/>
        <end position="527"/>
    </location>
</feature>
<dbReference type="GO" id="GO:0005737">
    <property type="term" value="C:cytoplasm"/>
    <property type="evidence" value="ECO:0007669"/>
    <property type="project" value="UniProtKB-SubCell"/>
</dbReference>
<keyword evidence="12" id="KW-1185">Reference proteome</keyword>
<evidence type="ECO:0000313" key="12">
    <source>
        <dbReference type="Proteomes" id="UP000018144"/>
    </source>
</evidence>
<feature type="compositionally biased region" description="Polar residues" evidence="9">
    <location>
        <begin position="434"/>
        <end position="451"/>
    </location>
</feature>
<feature type="repeat" description="Pumilio" evidence="8">
    <location>
        <begin position="672"/>
        <end position="706"/>
    </location>
</feature>
<feature type="compositionally biased region" description="Polar residues" evidence="9">
    <location>
        <begin position="266"/>
        <end position="276"/>
    </location>
</feature>
<comment type="function">
    <text evidence="5">RNA-binding nucleolar protein required for pre-rRNA processing. Involved in production of 18S rRNA and assembly of small ribosomal subunit.</text>
</comment>
<feature type="compositionally biased region" description="Polar residues" evidence="9">
    <location>
        <begin position="133"/>
        <end position="159"/>
    </location>
</feature>
<protein>
    <recommendedName>
        <fullName evidence="7">Pumilio homology domain family member 3</fullName>
    </recommendedName>
</protein>
<proteinExistence type="inferred from homology"/>
<dbReference type="InterPro" id="IPR033712">
    <property type="entry name" value="Pumilio_RNA-bd"/>
</dbReference>
<dbReference type="GO" id="GO:0000288">
    <property type="term" value="P:nuclear-transcribed mRNA catabolic process, deadenylation-dependent decay"/>
    <property type="evidence" value="ECO:0007669"/>
    <property type="project" value="TreeGrafter"/>
</dbReference>
<dbReference type="Proteomes" id="UP000018144">
    <property type="component" value="Unassembled WGS sequence"/>
</dbReference>
<dbReference type="OrthoDB" id="668540at2759"/>
<name>U4L5G3_PYROM</name>
<feature type="repeat" description="Pumilio" evidence="8">
    <location>
        <begin position="707"/>
        <end position="743"/>
    </location>
</feature>
<feature type="compositionally biased region" description="Polar residues" evidence="9">
    <location>
        <begin position="98"/>
        <end position="126"/>
    </location>
</feature>
<feature type="region of interest" description="Disordered" evidence="9">
    <location>
        <begin position="1"/>
        <end position="176"/>
    </location>
</feature>
<dbReference type="Gene3D" id="1.25.10.10">
    <property type="entry name" value="Leucine-rich Repeat Variant"/>
    <property type="match status" value="1"/>
</dbReference>
<dbReference type="PROSITE" id="PS50302">
    <property type="entry name" value="PUM"/>
    <property type="match status" value="8"/>
</dbReference>
<dbReference type="PANTHER" id="PTHR12537">
    <property type="entry name" value="RNA BINDING PROTEIN PUMILIO-RELATED"/>
    <property type="match status" value="1"/>
</dbReference>
<feature type="region of interest" description="Disordered" evidence="9">
    <location>
        <begin position="816"/>
        <end position="888"/>
    </location>
</feature>
<evidence type="ECO:0000256" key="9">
    <source>
        <dbReference type="SAM" id="MobiDB-lite"/>
    </source>
</evidence>
<dbReference type="InterPro" id="IPR011989">
    <property type="entry name" value="ARM-like"/>
</dbReference>
<dbReference type="OMA" id="CDETAQA"/>
<feature type="compositionally biased region" description="Gly residues" evidence="9">
    <location>
        <begin position="44"/>
        <end position="59"/>
    </location>
</feature>
<reference evidence="11 12" key="1">
    <citation type="journal article" date="2013" name="PLoS Genet.">
        <title>The genome and development-dependent transcriptomes of Pyronema confluens: a window into fungal evolution.</title>
        <authorList>
            <person name="Traeger S."/>
            <person name="Altegoer F."/>
            <person name="Freitag M."/>
            <person name="Gabaldon T."/>
            <person name="Kempken F."/>
            <person name="Kumar A."/>
            <person name="Marcet-Houben M."/>
            <person name="Poggeler S."/>
            <person name="Stajich J.E."/>
            <person name="Nowrousian M."/>
        </authorList>
    </citation>
    <scope>NUCLEOTIDE SEQUENCE [LARGE SCALE GENOMIC DNA]</scope>
    <source>
        <strain evidence="12">CBS 100304</strain>
        <tissue evidence="11">Vegetative mycelium</tissue>
    </source>
</reference>
<accession>U4L5G3</accession>
<keyword evidence="4" id="KW-0694">RNA-binding</keyword>
<dbReference type="Pfam" id="PF00806">
    <property type="entry name" value="PUF"/>
    <property type="match status" value="8"/>
</dbReference>
<dbReference type="InterPro" id="IPR016024">
    <property type="entry name" value="ARM-type_fold"/>
</dbReference>
<comment type="similarity">
    <text evidence="6">Belongs to the PUF3 family.</text>
</comment>
<dbReference type="STRING" id="1076935.U4L5G3"/>